<dbReference type="RefSeq" id="XP_070856730.1">
    <property type="nucleotide sequence ID" value="XM_071001215.1"/>
</dbReference>
<dbReference type="GeneID" id="98120117"/>
<evidence type="ECO:0000313" key="3">
    <source>
        <dbReference type="Proteomes" id="UP001610728"/>
    </source>
</evidence>
<reference evidence="2 3" key="1">
    <citation type="submission" date="2020-05" db="EMBL/GenBank/DDBJ databases">
        <title>Ceratocystis lukuohia genome.</title>
        <authorList>
            <person name="Harrington T.C."/>
            <person name="Kim K."/>
            <person name="Mayers C.G."/>
        </authorList>
    </citation>
    <scope>NUCLEOTIDE SEQUENCE [LARGE SCALE GENOMIC DNA]</scope>
    <source>
        <strain evidence="2 3">C4212</strain>
    </source>
</reference>
<protein>
    <submittedName>
        <fullName evidence="2">Uncharacterized protein</fullName>
    </submittedName>
</protein>
<accession>A0ABR4MB89</accession>
<name>A0ABR4MB89_9PEZI</name>
<feature type="chain" id="PRO_5045243669" evidence="1">
    <location>
        <begin position="19"/>
        <end position="66"/>
    </location>
</feature>
<sequence>MQSWTVTFLLALAGTAIAMPAVDTANTHGNIAARQLKNCRIFQGNCYCEGPDNMLRAVDMSICTGE</sequence>
<dbReference type="EMBL" id="JABSNW010000007">
    <property type="protein sequence ID" value="KAL2885550.1"/>
    <property type="molecule type" value="Genomic_DNA"/>
</dbReference>
<evidence type="ECO:0000313" key="2">
    <source>
        <dbReference type="EMBL" id="KAL2885550.1"/>
    </source>
</evidence>
<gene>
    <name evidence="2" type="ORF">HOO65_070012</name>
</gene>
<keyword evidence="1" id="KW-0732">Signal</keyword>
<dbReference type="Proteomes" id="UP001610728">
    <property type="component" value="Unassembled WGS sequence"/>
</dbReference>
<evidence type="ECO:0000256" key="1">
    <source>
        <dbReference type="SAM" id="SignalP"/>
    </source>
</evidence>
<proteinExistence type="predicted"/>
<organism evidence="2 3">
    <name type="scientific">Ceratocystis lukuohia</name>
    <dbReference type="NCBI Taxonomy" id="2019550"/>
    <lineage>
        <taxon>Eukaryota</taxon>
        <taxon>Fungi</taxon>
        <taxon>Dikarya</taxon>
        <taxon>Ascomycota</taxon>
        <taxon>Pezizomycotina</taxon>
        <taxon>Sordariomycetes</taxon>
        <taxon>Hypocreomycetidae</taxon>
        <taxon>Microascales</taxon>
        <taxon>Ceratocystidaceae</taxon>
        <taxon>Ceratocystis</taxon>
    </lineage>
</organism>
<comment type="caution">
    <text evidence="2">The sequence shown here is derived from an EMBL/GenBank/DDBJ whole genome shotgun (WGS) entry which is preliminary data.</text>
</comment>
<keyword evidence="3" id="KW-1185">Reference proteome</keyword>
<feature type="signal peptide" evidence="1">
    <location>
        <begin position="1"/>
        <end position="18"/>
    </location>
</feature>